<keyword evidence="7" id="KW-1185">Reference proteome</keyword>
<dbReference type="OrthoDB" id="9796712at2759"/>
<proteinExistence type="inferred from homology"/>
<comment type="similarity">
    <text evidence="1">Belongs to the PP3/GlyCAM-1 family.</text>
</comment>
<dbReference type="GeneID" id="109391802"/>
<dbReference type="InterPro" id="IPR007906">
    <property type="entry name" value="GLYCAM-1"/>
</dbReference>
<dbReference type="Proteomes" id="UP000694851">
    <property type="component" value="Unplaced"/>
</dbReference>
<evidence type="ECO:0000256" key="2">
    <source>
        <dbReference type="ARBA" id="ARBA00017339"/>
    </source>
</evidence>
<keyword evidence="4 6" id="KW-0732">Signal</keyword>
<name>A0A8B7SPB9_HIPAR</name>
<organism evidence="7 8">
    <name type="scientific">Hipposideros armiger</name>
    <name type="common">Great Himalayan leaf-nosed bat</name>
    <dbReference type="NCBI Taxonomy" id="186990"/>
    <lineage>
        <taxon>Eukaryota</taxon>
        <taxon>Metazoa</taxon>
        <taxon>Chordata</taxon>
        <taxon>Craniata</taxon>
        <taxon>Vertebrata</taxon>
        <taxon>Euteleostomi</taxon>
        <taxon>Mammalia</taxon>
        <taxon>Eutheria</taxon>
        <taxon>Laurasiatheria</taxon>
        <taxon>Chiroptera</taxon>
        <taxon>Yinpterochiroptera</taxon>
        <taxon>Rhinolophoidea</taxon>
        <taxon>Hipposideridae</taxon>
        <taxon>Hipposideros</taxon>
    </lineage>
</organism>
<evidence type="ECO:0000313" key="8">
    <source>
        <dbReference type="RefSeq" id="XP_019515217.1"/>
    </source>
</evidence>
<keyword evidence="3" id="KW-0597">Phosphoprotein</keyword>
<evidence type="ECO:0000313" key="7">
    <source>
        <dbReference type="Proteomes" id="UP000694851"/>
    </source>
</evidence>
<protein>
    <recommendedName>
        <fullName evidence="2">Glycosylation-dependent cell adhesion molecule 1</fullName>
    </recommendedName>
</protein>
<gene>
    <name evidence="8" type="primary">LOC109391802</name>
</gene>
<feature type="chain" id="PRO_5034099482" description="Glycosylation-dependent cell adhesion molecule 1" evidence="6">
    <location>
        <begin position="19"/>
        <end position="143"/>
    </location>
</feature>
<sequence>MKFFPILLLASLASTCLAVLNAAEFIPSSHPRNDLVSSEDLAEETAISREVPVSIKEAVIESIRRLKNQTPELLHPTAQEDSFRNAALQSEEMIELTPGAATTLEEKLANLDHKIRKNLDKMVKETMNYLKSFFSRASEVMRP</sequence>
<dbReference type="AlphaFoldDB" id="A0A8B7SPB9"/>
<evidence type="ECO:0000256" key="1">
    <source>
        <dbReference type="ARBA" id="ARBA00006292"/>
    </source>
</evidence>
<feature type="signal peptide" evidence="6">
    <location>
        <begin position="1"/>
        <end position="18"/>
    </location>
</feature>
<evidence type="ECO:0000256" key="6">
    <source>
        <dbReference type="SAM" id="SignalP"/>
    </source>
</evidence>
<reference evidence="8" key="1">
    <citation type="submission" date="2025-08" db="UniProtKB">
        <authorList>
            <consortium name="RefSeq"/>
        </authorList>
    </citation>
    <scope>IDENTIFICATION</scope>
    <source>
        <tissue evidence="8">Muscle</tissue>
    </source>
</reference>
<dbReference type="KEGG" id="hai:109391802"/>
<keyword evidence="5" id="KW-0325">Glycoprotein</keyword>
<evidence type="ECO:0000256" key="5">
    <source>
        <dbReference type="ARBA" id="ARBA00023180"/>
    </source>
</evidence>
<dbReference type="RefSeq" id="XP_019515217.1">
    <property type="nucleotide sequence ID" value="XM_019659672.1"/>
</dbReference>
<evidence type="ECO:0000256" key="4">
    <source>
        <dbReference type="ARBA" id="ARBA00022729"/>
    </source>
</evidence>
<accession>A0A8B7SPB9</accession>
<dbReference type="Pfam" id="PF05242">
    <property type="entry name" value="GLYCAM-1"/>
    <property type="match status" value="1"/>
</dbReference>
<evidence type="ECO:0000256" key="3">
    <source>
        <dbReference type="ARBA" id="ARBA00022553"/>
    </source>
</evidence>